<dbReference type="Pfam" id="PF14343">
    <property type="entry name" value="PrcB_C"/>
    <property type="match status" value="1"/>
</dbReference>
<dbReference type="RefSeq" id="WP_304540684.1">
    <property type="nucleotide sequence ID" value="NZ_JARPTC010000002.1"/>
</dbReference>
<accession>A0AAW7Z9I4</accession>
<dbReference type="EMBL" id="JARPTC010000002">
    <property type="protein sequence ID" value="MDO7785966.1"/>
    <property type="molecule type" value="Genomic_DNA"/>
</dbReference>
<feature type="domain" description="SLH" evidence="2">
    <location>
        <begin position="94"/>
        <end position="156"/>
    </location>
</feature>
<name>A0AAW7Z9I4_9FIRM</name>
<protein>
    <submittedName>
        <fullName evidence="3">S-layer homology domain-containing protein</fullName>
    </submittedName>
</protein>
<dbReference type="Proteomes" id="UP001172911">
    <property type="component" value="Unassembled WGS sequence"/>
</dbReference>
<dbReference type="InterPro" id="IPR025748">
    <property type="entry name" value="PrcB_C_dom"/>
</dbReference>
<evidence type="ECO:0000313" key="3">
    <source>
        <dbReference type="EMBL" id="MDO7785966.1"/>
    </source>
</evidence>
<organism evidence="3 4">
    <name type="scientific">Desulforamulus aquiferis</name>
    <dbReference type="NCBI Taxonomy" id="1397668"/>
    <lineage>
        <taxon>Bacteria</taxon>
        <taxon>Bacillati</taxon>
        <taxon>Bacillota</taxon>
        <taxon>Clostridia</taxon>
        <taxon>Eubacteriales</taxon>
        <taxon>Peptococcaceae</taxon>
        <taxon>Desulforamulus</taxon>
    </lineage>
</organism>
<dbReference type="AlphaFoldDB" id="A0AAW7Z9I4"/>
<keyword evidence="4" id="KW-1185">Reference proteome</keyword>
<dbReference type="Pfam" id="PF00395">
    <property type="entry name" value="SLH"/>
    <property type="match status" value="1"/>
</dbReference>
<evidence type="ECO:0000259" key="2">
    <source>
        <dbReference type="PROSITE" id="PS51272"/>
    </source>
</evidence>
<evidence type="ECO:0000256" key="1">
    <source>
        <dbReference type="ARBA" id="ARBA00022737"/>
    </source>
</evidence>
<dbReference type="PROSITE" id="PS51272">
    <property type="entry name" value="SLH"/>
    <property type="match status" value="1"/>
</dbReference>
<evidence type="ECO:0000313" key="4">
    <source>
        <dbReference type="Proteomes" id="UP001172911"/>
    </source>
</evidence>
<reference evidence="3" key="1">
    <citation type="journal article" date="2023" name="J. Hazard. Mater.">
        <title>Anaerobic biodegradation of pyrene and benzo[a]pyrene by a new sulfate-reducing Desulforamulus aquiferis strain DSA.</title>
        <authorList>
            <person name="Zhang Z."/>
            <person name="Sun J."/>
            <person name="Gong X."/>
            <person name="Wang C."/>
            <person name="Wang H."/>
        </authorList>
    </citation>
    <scope>NUCLEOTIDE SEQUENCE</scope>
    <source>
        <strain evidence="3">DSA</strain>
    </source>
</reference>
<reference evidence="3" key="2">
    <citation type="submission" date="2023-03" db="EMBL/GenBank/DDBJ databases">
        <authorList>
            <person name="Zhang Z."/>
        </authorList>
    </citation>
    <scope>NUCLEOTIDE SEQUENCE</scope>
    <source>
        <strain evidence="3">DSA</strain>
    </source>
</reference>
<sequence>MQKLISYMLLGAFVLGSAVCWPIELGQADEIAKAPVQQLVQESEVISTATEKPGPVEVKKPEIIHITRGEAAEKLVNALDLNLDAYRFFKAPEVSDFFDDVSQGSSFAKAIMILGYNGAVDTSERSFRPSDKINREEMAQMLGGLLRNKAKNSLEDNSVNSSSIKDLAQARSEAINDILTVVGSNVMTLKEGKFQPKQHVTPREFEAIVKKLSGLIEVKNEEVTAKILVNKEGNREVELTWGEKPSSGYEVRIEELVIEDSTLIVKYSTQEPDPGSYNSTVITEPKDSRTLESSFPASLNIILQKL</sequence>
<gene>
    <name evidence="3" type="ORF">P6N53_01825</name>
</gene>
<keyword evidence="1" id="KW-0677">Repeat</keyword>
<comment type="caution">
    <text evidence="3">The sequence shown here is derived from an EMBL/GenBank/DDBJ whole genome shotgun (WGS) entry which is preliminary data.</text>
</comment>
<proteinExistence type="predicted"/>
<dbReference type="InterPro" id="IPR001119">
    <property type="entry name" value="SLH_dom"/>
</dbReference>